<reference evidence="13" key="1">
    <citation type="submission" date="2024-04" db="EMBL/GenBank/DDBJ databases">
        <title>Salinicola lusitanus LLJ914,a marine bacterium isolated from the Okinawa Trough.</title>
        <authorList>
            <person name="Li J."/>
        </authorList>
    </citation>
    <scope>NUCLEOTIDE SEQUENCE [LARGE SCALE GENOMIC DNA]</scope>
</reference>
<keyword evidence="3" id="KW-0158">Chromosome</keyword>
<comment type="similarity">
    <text evidence="8">Belongs to the sororin family.</text>
</comment>
<dbReference type="GO" id="GO:0005694">
    <property type="term" value="C:chromosome"/>
    <property type="evidence" value="ECO:0007669"/>
    <property type="project" value="UniProtKB-SubCell"/>
</dbReference>
<evidence type="ECO:0000256" key="2">
    <source>
        <dbReference type="ARBA" id="ARBA00004286"/>
    </source>
</evidence>
<feature type="compositionally biased region" description="Basic residues" evidence="9">
    <location>
        <begin position="44"/>
        <end position="55"/>
    </location>
</feature>
<dbReference type="PANTHER" id="PTHR31092">
    <property type="entry name" value="SORORIN"/>
    <property type="match status" value="1"/>
</dbReference>
<keyword evidence="13" id="KW-1185">Reference proteome</keyword>
<dbReference type="AlphaFoldDB" id="A0AAW0NS35"/>
<feature type="compositionally biased region" description="Basic and acidic residues" evidence="9">
    <location>
        <begin position="106"/>
        <end position="117"/>
    </location>
</feature>
<dbReference type="Proteomes" id="UP001460270">
    <property type="component" value="Unassembled WGS sequence"/>
</dbReference>
<evidence type="ECO:0000256" key="3">
    <source>
        <dbReference type="ARBA" id="ARBA00022454"/>
    </source>
</evidence>
<evidence type="ECO:0008006" key="14">
    <source>
        <dbReference type="Google" id="ProtNLM"/>
    </source>
</evidence>
<dbReference type="GO" id="GO:0051301">
    <property type="term" value="P:cell division"/>
    <property type="evidence" value="ECO:0007669"/>
    <property type="project" value="UniProtKB-KW"/>
</dbReference>
<feature type="compositionally biased region" description="Polar residues" evidence="9">
    <location>
        <begin position="90"/>
        <end position="101"/>
    </location>
</feature>
<dbReference type="PANTHER" id="PTHR31092:SF2">
    <property type="entry name" value="SORORIN"/>
    <property type="match status" value="1"/>
</dbReference>
<evidence type="ECO:0000256" key="1">
    <source>
        <dbReference type="ARBA" id="ARBA00004123"/>
    </source>
</evidence>
<dbReference type="GO" id="GO:0006302">
    <property type="term" value="P:double-strand break repair"/>
    <property type="evidence" value="ECO:0007669"/>
    <property type="project" value="TreeGrafter"/>
</dbReference>
<sequence length="281" mass="31217">MPLEVMTEFGGENEPQRRRSARLSPPQTNLTSDNNKMAPSAAFVKRRITVKKIAPRKTTLAPSEHNKENTPKRAPSEGVQQKKQKLCTPDNVQTRSSSSHLQEPVQKPDPKSSDPKAKTPKGKTPQAQTLKGKTPQAQTPKAPAQNQDPSLQPDPADEVWSQKVRRSYSRLSDKSLNSPNSRLTLFGFEKLQTPEVIRKDGNKTGLEASGSFSTLASFTSLLEAEDCAAEPDLNIPGVVLVKEKKRKKKKVQQIDSNEMEELAAKMNAEFEEAEEFELFVE</sequence>
<feature type="domain" description="Sororin C-terminal region" evidence="11">
    <location>
        <begin position="258"/>
        <end position="281"/>
    </location>
</feature>
<feature type="compositionally biased region" description="Basic and acidic residues" evidence="9">
    <location>
        <begin position="64"/>
        <end position="75"/>
    </location>
</feature>
<dbReference type="InterPro" id="IPR018605">
    <property type="entry name" value="Sororin"/>
</dbReference>
<keyword evidence="5" id="KW-0498">Mitosis</keyword>
<name>A0AAW0NS35_9GOBI</name>
<dbReference type="InterPro" id="IPR057261">
    <property type="entry name" value="Sororin-like_M"/>
</dbReference>
<keyword evidence="7" id="KW-0131">Cell cycle</keyword>
<evidence type="ECO:0000256" key="7">
    <source>
        <dbReference type="ARBA" id="ARBA00023306"/>
    </source>
</evidence>
<evidence type="ECO:0000256" key="5">
    <source>
        <dbReference type="ARBA" id="ARBA00022776"/>
    </source>
</evidence>
<protein>
    <recommendedName>
        <fullName evidence="14">Cell division cycle associated 5</fullName>
    </recommendedName>
</protein>
<evidence type="ECO:0000313" key="13">
    <source>
        <dbReference type="Proteomes" id="UP001460270"/>
    </source>
</evidence>
<gene>
    <name evidence="12" type="ORF">WMY93_020090</name>
</gene>
<evidence type="ECO:0000259" key="11">
    <source>
        <dbReference type="Pfam" id="PF25220"/>
    </source>
</evidence>
<feature type="domain" description="Sororin-like middle region" evidence="10">
    <location>
        <begin position="129"/>
        <end position="242"/>
    </location>
</feature>
<keyword evidence="4" id="KW-0132">Cell division</keyword>
<comment type="subcellular location">
    <subcellularLocation>
        <location evidence="2">Chromosome</location>
    </subcellularLocation>
    <subcellularLocation>
        <location evidence="1">Nucleus</location>
    </subcellularLocation>
</comment>
<dbReference type="Pfam" id="PF25220">
    <property type="entry name" value="Sororin_C"/>
    <property type="match status" value="1"/>
</dbReference>
<evidence type="ECO:0000256" key="8">
    <source>
        <dbReference type="ARBA" id="ARBA00093465"/>
    </source>
</evidence>
<dbReference type="EMBL" id="JBBPFD010000014">
    <property type="protein sequence ID" value="KAK7899237.1"/>
    <property type="molecule type" value="Genomic_DNA"/>
</dbReference>
<comment type="caution">
    <text evidence="12">The sequence shown here is derived from an EMBL/GenBank/DDBJ whole genome shotgun (WGS) entry which is preliminary data.</text>
</comment>
<accession>A0AAW0NS35</accession>
<keyword evidence="6" id="KW-0539">Nucleus</keyword>
<evidence type="ECO:0000256" key="6">
    <source>
        <dbReference type="ARBA" id="ARBA00023242"/>
    </source>
</evidence>
<dbReference type="GO" id="GO:0007080">
    <property type="term" value="P:mitotic metaphase chromosome alignment"/>
    <property type="evidence" value="ECO:0007669"/>
    <property type="project" value="TreeGrafter"/>
</dbReference>
<evidence type="ECO:0000256" key="4">
    <source>
        <dbReference type="ARBA" id="ARBA00022618"/>
    </source>
</evidence>
<dbReference type="GO" id="GO:0005634">
    <property type="term" value="C:nucleus"/>
    <property type="evidence" value="ECO:0007669"/>
    <property type="project" value="UniProtKB-SubCell"/>
</dbReference>
<feature type="compositionally biased region" description="Polar residues" evidence="9">
    <location>
        <begin position="25"/>
        <end position="37"/>
    </location>
</feature>
<evidence type="ECO:0000313" key="12">
    <source>
        <dbReference type="EMBL" id="KAK7899237.1"/>
    </source>
</evidence>
<dbReference type="GO" id="GO:0007064">
    <property type="term" value="P:mitotic sister chromatid cohesion"/>
    <property type="evidence" value="ECO:0007669"/>
    <property type="project" value="TreeGrafter"/>
</dbReference>
<evidence type="ECO:0000256" key="9">
    <source>
        <dbReference type="SAM" id="MobiDB-lite"/>
    </source>
</evidence>
<dbReference type="GO" id="GO:0031536">
    <property type="term" value="P:positive regulation of exit from mitosis"/>
    <property type="evidence" value="ECO:0007669"/>
    <property type="project" value="TreeGrafter"/>
</dbReference>
<feature type="region of interest" description="Disordered" evidence="9">
    <location>
        <begin position="1"/>
        <end position="182"/>
    </location>
</feature>
<feature type="compositionally biased region" description="Polar residues" evidence="9">
    <location>
        <begin position="125"/>
        <end position="150"/>
    </location>
</feature>
<organism evidence="12 13">
    <name type="scientific">Mugilogobius chulae</name>
    <name type="common">yellowstripe goby</name>
    <dbReference type="NCBI Taxonomy" id="88201"/>
    <lineage>
        <taxon>Eukaryota</taxon>
        <taxon>Metazoa</taxon>
        <taxon>Chordata</taxon>
        <taxon>Craniata</taxon>
        <taxon>Vertebrata</taxon>
        <taxon>Euteleostomi</taxon>
        <taxon>Actinopterygii</taxon>
        <taxon>Neopterygii</taxon>
        <taxon>Teleostei</taxon>
        <taxon>Neoteleostei</taxon>
        <taxon>Acanthomorphata</taxon>
        <taxon>Gobiaria</taxon>
        <taxon>Gobiiformes</taxon>
        <taxon>Gobioidei</taxon>
        <taxon>Gobiidae</taxon>
        <taxon>Gobionellinae</taxon>
        <taxon>Mugilogobius</taxon>
    </lineage>
</organism>
<proteinExistence type="inferred from homology"/>
<dbReference type="Pfam" id="PF09666">
    <property type="entry name" value="Sororin_middle"/>
    <property type="match status" value="1"/>
</dbReference>
<dbReference type="InterPro" id="IPR057337">
    <property type="entry name" value="Sororin_C"/>
</dbReference>
<evidence type="ECO:0000259" key="10">
    <source>
        <dbReference type="Pfam" id="PF09666"/>
    </source>
</evidence>